<comment type="caution">
    <text evidence="11">The sequence shown here is derived from an EMBL/GenBank/DDBJ whole genome shotgun (WGS) entry which is preliminary data.</text>
</comment>
<dbReference type="InterPro" id="IPR037171">
    <property type="entry name" value="NagB/RpiA_transferase-like"/>
</dbReference>
<dbReference type="PANTHER" id="PTHR45860:SF1">
    <property type="entry name" value="TRANSLATION INITIATION FACTOR EIF-2B SUBUNIT ALPHA"/>
    <property type="match status" value="1"/>
</dbReference>
<proteinExistence type="inferred from homology"/>
<dbReference type="GO" id="GO:0005085">
    <property type="term" value="F:guanyl-nucleotide exchange factor activity"/>
    <property type="evidence" value="ECO:0007669"/>
    <property type="project" value="TreeGrafter"/>
</dbReference>
<dbReference type="GO" id="GO:0005851">
    <property type="term" value="C:eukaryotic translation initiation factor 2B complex"/>
    <property type="evidence" value="ECO:0007669"/>
    <property type="project" value="TreeGrafter"/>
</dbReference>
<dbReference type="InParanoid" id="A0A507AKW0"/>
<evidence type="ECO:0000256" key="6">
    <source>
        <dbReference type="ARBA" id="ARBA00044208"/>
    </source>
</evidence>
<dbReference type="Proteomes" id="UP000319257">
    <property type="component" value="Unassembled WGS sequence"/>
</dbReference>
<dbReference type="InterPro" id="IPR042528">
    <property type="entry name" value="elF-2B_alpha_N"/>
</dbReference>
<evidence type="ECO:0000256" key="10">
    <source>
        <dbReference type="SAM" id="MobiDB-lite"/>
    </source>
</evidence>
<dbReference type="InterPro" id="IPR051501">
    <property type="entry name" value="eIF2B_alpha/beta/delta"/>
</dbReference>
<keyword evidence="3" id="KW-0963">Cytoplasm</keyword>
<dbReference type="Gene3D" id="1.20.120.1070">
    <property type="entry name" value="Translation initiation factor eIF-2B, N-terminal domain"/>
    <property type="match status" value="1"/>
</dbReference>
<feature type="region of interest" description="Disordered" evidence="10">
    <location>
        <begin position="331"/>
        <end position="350"/>
    </location>
</feature>
<dbReference type="PANTHER" id="PTHR45860">
    <property type="entry name" value="TRANSLATION INITIATION FACTOR EIF-2B SUBUNIT ALPHA"/>
    <property type="match status" value="1"/>
</dbReference>
<name>A0A507AKW0_9PEZI</name>
<dbReference type="STRING" id="1093900.A0A507AKW0"/>
<evidence type="ECO:0000256" key="9">
    <source>
        <dbReference type="RuleBase" id="RU003814"/>
    </source>
</evidence>
<keyword evidence="12" id="KW-1185">Reference proteome</keyword>
<comment type="subunit">
    <text evidence="8">Component of the translation initiation factor 2B (eIF2B) complex which is a heterodecamer of two sets of five different subunits: alpha, beta, gamma, delta and epsilon. Subunits alpha, beta and delta comprise a regulatory subcomplex and subunits epsilon and gamma comprise a catalytic subcomplex. Within the complex, the hexameric regulatory complex resides at the center, with the two heterodimeric catalytic subcomplexes bound on opposite sides.</text>
</comment>
<keyword evidence="5" id="KW-0648">Protein biosynthesis</keyword>
<feature type="compositionally biased region" description="Low complexity" evidence="10">
    <location>
        <begin position="133"/>
        <end position="147"/>
    </location>
</feature>
<dbReference type="GO" id="GO:0005829">
    <property type="term" value="C:cytosol"/>
    <property type="evidence" value="ECO:0007669"/>
    <property type="project" value="UniProtKB-SubCell"/>
</dbReference>
<comment type="similarity">
    <text evidence="2 9">Belongs to the eIF-2B alpha/beta/delta subunits family.</text>
</comment>
<protein>
    <recommendedName>
        <fullName evidence="6">Translation initiation factor eIF2B subunit alpha</fullName>
    </recommendedName>
    <alternativeName>
        <fullName evidence="7">eIF2B GDP-GTP exchange factor subunit alpha</fullName>
    </alternativeName>
</protein>
<dbReference type="Pfam" id="PF01008">
    <property type="entry name" value="IF-2B"/>
    <property type="match status" value="1"/>
</dbReference>
<dbReference type="AlphaFoldDB" id="A0A507AKW0"/>
<evidence type="ECO:0000256" key="3">
    <source>
        <dbReference type="ARBA" id="ARBA00022490"/>
    </source>
</evidence>
<dbReference type="GO" id="GO:0003743">
    <property type="term" value="F:translation initiation factor activity"/>
    <property type="evidence" value="ECO:0007669"/>
    <property type="project" value="UniProtKB-KW"/>
</dbReference>
<reference evidence="11 12" key="1">
    <citation type="submission" date="2019-06" db="EMBL/GenBank/DDBJ databases">
        <title>Draft genome sequence of the filamentous fungus Phialemoniopsis curvata isolated from diesel fuel.</title>
        <authorList>
            <person name="Varaljay V.A."/>
            <person name="Lyon W.J."/>
            <person name="Crouch A.L."/>
            <person name="Drake C.E."/>
            <person name="Hollomon J.M."/>
            <person name="Nadeau L.J."/>
            <person name="Nunn H.S."/>
            <person name="Stevenson B.S."/>
            <person name="Bojanowski C.L."/>
            <person name="Crookes-Goodson W.J."/>
        </authorList>
    </citation>
    <scope>NUCLEOTIDE SEQUENCE [LARGE SCALE GENOMIC DNA]</scope>
    <source>
        <strain evidence="11 12">D216</strain>
    </source>
</reference>
<evidence type="ECO:0000256" key="4">
    <source>
        <dbReference type="ARBA" id="ARBA00022540"/>
    </source>
</evidence>
<comment type="subcellular location">
    <subcellularLocation>
        <location evidence="1">Cytoplasm</location>
        <location evidence="1">Cytosol</location>
    </subcellularLocation>
</comment>
<evidence type="ECO:0000256" key="8">
    <source>
        <dbReference type="ARBA" id="ARBA00046432"/>
    </source>
</evidence>
<evidence type="ECO:0000256" key="2">
    <source>
        <dbReference type="ARBA" id="ARBA00007251"/>
    </source>
</evidence>
<feature type="region of interest" description="Disordered" evidence="10">
    <location>
        <begin position="1"/>
        <end position="41"/>
    </location>
</feature>
<dbReference type="InterPro" id="IPR042529">
    <property type="entry name" value="IF_2B-like_C"/>
</dbReference>
<dbReference type="InterPro" id="IPR000649">
    <property type="entry name" value="IF-2B-related"/>
</dbReference>
<evidence type="ECO:0000256" key="5">
    <source>
        <dbReference type="ARBA" id="ARBA00022917"/>
    </source>
</evidence>
<feature type="compositionally biased region" description="Low complexity" evidence="10">
    <location>
        <begin position="341"/>
        <end position="350"/>
    </location>
</feature>
<organism evidence="11 12">
    <name type="scientific">Thyridium curvatum</name>
    <dbReference type="NCBI Taxonomy" id="1093900"/>
    <lineage>
        <taxon>Eukaryota</taxon>
        <taxon>Fungi</taxon>
        <taxon>Dikarya</taxon>
        <taxon>Ascomycota</taxon>
        <taxon>Pezizomycotina</taxon>
        <taxon>Sordariomycetes</taxon>
        <taxon>Sordariomycetidae</taxon>
        <taxon>Thyridiales</taxon>
        <taxon>Thyridiaceae</taxon>
        <taxon>Thyridium</taxon>
    </lineage>
</organism>
<feature type="compositionally biased region" description="Low complexity" evidence="10">
    <location>
        <begin position="8"/>
        <end position="19"/>
    </location>
</feature>
<accession>A0A507AKW0</accession>
<feature type="region of interest" description="Disordered" evidence="10">
    <location>
        <begin position="123"/>
        <end position="149"/>
    </location>
</feature>
<sequence>MATDDLVSTSTSGSTGASAELPIRSSSATAISPPEPQADSAGDFDIVATYHRLLADDPELTMPVAAIEAMIAVLGHTSSSTVMETMKIVREQAERLRNGVANPMPLTAGTELFQTYLLRSLKQQTSHSHDGGSSTPTTTATTTTASPLDSFEQTRQHLLKNGKLFAARAKAARDTIADKGARYVRDGGVVLTAGGSRTVRALLLRAADRHIAETGHPRFEVLYVRDERFPRECEGAVAALRGRGVPVTELSERAVAYAMQAGGVDTVFVGTEVVVQNGGLISRMGSLQLAALASVYKRKFYVVAETHKFMRGMVLGQDDLPRLGIKQNVLGRPRRGEREPAAAAAREGSESLELSVQEHVDYTPPNLITGILTEQGSKLPSQVYEMILDMHT</sequence>
<dbReference type="RefSeq" id="XP_030989388.1">
    <property type="nucleotide sequence ID" value="XM_031133320.1"/>
</dbReference>
<keyword evidence="4" id="KW-0396">Initiation factor</keyword>
<dbReference type="FunCoup" id="A0A507AKW0">
    <property type="interactions" value="1109"/>
</dbReference>
<evidence type="ECO:0000256" key="7">
    <source>
        <dbReference type="ARBA" id="ARBA00044236"/>
    </source>
</evidence>
<evidence type="ECO:0000313" key="12">
    <source>
        <dbReference type="Proteomes" id="UP000319257"/>
    </source>
</evidence>
<dbReference type="OrthoDB" id="10249309at2759"/>
<dbReference type="SUPFAM" id="SSF100950">
    <property type="entry name" value="NagB/RpiA/CoA transferase-like"/>
    <property type="match status" value="1"/>
</dbReference>
<dbReference type="Gene3D" id="3.40.50.10470">
    <property type="entry name" value="Translation initiation factor eif-2b, domain 2"/>
    <property type="match status" value="1"/>
</dbReference>
<evidence type="ECO:0000256" key="1">
    <source>
        <dbReference type="ARBA" id="ARBA00004514"/>
    </source>
</evidence>
<gene>
    <name evidence="11" type="ORF">E0L32_010675</name>
</gene>
<evidence type="ECO:0000313" key="11">
    <source>
        <dbReference type="EMBL" id="TPX07677.1"/>
    </source>
</evidence>
<dbReference type="EMBL" id="SKBQ01000088">
    <property type="protein sequence ID" value="TPX07677.1"/>
    <property type="molecule type" value="Genomic_DNA"/>
</dbReference>
<dbReference type="GeneID" id="41978122"/>